<organism evidence="6 7">
    <name type="scientific">Psychrosphaera aquimarina</name>
    <dbReference type="NCBI Taxonomy" id="2044854"/>
    <lineage>
        <taxon>Bacteria</taxon>
        <taxon>Pseudomonadati</taxon>
        <taxon>Pseudomonadota</taxon>
        <taxon>Gammaproteobacteria</taxon>
        <taxon>Alteromonadales</taxon>
        <taxon>Pseudoalteromonadaceae</taxon>
        <taxon>Psychrosphaera</taxon>
    </lineage>
</organism>
<evidence type="ECO:0000313" key="7">
    <source>
        <dbReference type="Proteomes" id="UP001257914"/>
    </source>
</evidence>
<dbReference type="Gene3D" id="3.30.70.270">
    <property type="match status" value="1"/>
</dbReference>
<keyword evidence="6" id="KW-0808">Transferase</keyword>
<keyword evidence="3" id="KW-0175">Coiled coil</keyword>
<dbReference type="EC" id="2.7.7.65" evidence="1"/>
<dbReference type="CDD" id="cd01949">
    <property type="entry name" value="GGDEF"/>
    <property type="match status" value="1"/>
</dbReference>
<accession>A0ABU3QWQ1</accession>
<dbReference type="SUPFAM" id="SSF55073">
    <property type="entry name" value="Nucleotide cyclase"/>
    <property type="match status" value="1"/>
</dbReference>
<dbReference type="GO" id="GO:0052621">
    <property type="term" value="F:diguanylate cyclase activity"/>
    <property type="evidence" value="ECO:0007669"/>
    <property type="project" value="UniProtKB-EC"/>
</dbReference>
<dbReference type="PROSITE" id="PS50887">
    <property type="entry name" value="GGDEF"/>
    <property type="match status" value="1"/>
</dbReference>
<dbReference type="Proteomes" id="UP001257914">
    <property type="component" value="Unassembled WGS sequence"/>
</dbReference>
<dbReference type="EMBL" id="JAWCUA010000001">
    <property type="protein sequence ID" value="MDU0111864.1"/>
    <property type="molecule type" value="Genomic_DNA"/>
</dbReference>
<proteinExistence type="predicted"/>
<dbReference type="PANTHER" id="PTHR45138">
    <property type="entry name" value="REGULATORY COMPONENTS OF SENSORY TRANSDUCTION SYSTEM"/>
    <property type="match status" value="1"/>
</dbReference>
<keyword evidence="4" id="KW-0812">Transmembrane</keyword>
<evidence type="ECO:0000256" key="1">
    <source>
        <dbReference type="ARBA" id="ARBA00012528"/>
    </source>
</evidence>
<keyword evidence="7" id="KW-1185">Reference proteome</keyword>
<name>A0ABU3QWQ1_9GAMM</name>
<gene>
    <name evidence="6" type="ORF">RT723_02345</name>
</gene>
<dbReference type="InterPro" id="IPR000160">
    <property type="entry name" value="GGDEF_dom"/>
</dbReference>
<feature type="domain" description="GGDEF" evidence="5">
    <location>
        <begin position="405"/>
        <end position="542"/>
    </location>
</feature>
<evidence type="ECO:0000259" key="5">
    <source>
        <dbReference type="PROSITE" id="PS50887"/>
    </source>
</evidence>
<feature type="transmembrane region" description="Helical" evidence="4">
    <location>
        <begin position="295"/>
        <end position="316"/>
    </location>
</feature>
<dbReference type="PANTHER" id="PTHR45138:SF9">
    <property type="entry name" value="DIGUANYLATE CYCLASE DGCM-RELATED"/>
    <property type="match status" value="1"/>
</dbReference>
<evidence type="ECO:0000256" key="2">
    <source>
        <dbReference type="ARBA" id="ARBA00034247"/>
    </source>
</evidence>
<comment type="catalytic activity">
    <reaction evidence="2">
        <text>2 GTP = 3',3'-c-di-GMP + 2 diphosphate</text>
        <dbReference type="Rhea" id="RHEA:24898"/>
        <dbReference type="ChEBI" id="CHEBI:33019"/>
        <dbReference type="ChEBI" id="CHEBI:37565"/>
        <dbReference type="ChEBI" id="CHEBI:58805"/>
        <dbReference type="EC" id="2.7.7.65"/>
    </reaction>
</comment>
<evidence type="ECO:0000256" key="3">
    <source>
        <dbReference type="SAM" id="Coils"/>
    </source>
</evidence>
<keyword evidence="4" id="KW-1133">Transmembrane helix</keyword>
<dbReference type="SMART" id="SM00267">
    <property type="entry name" value="GGDEF"/>
    <property type="match status" value="1"/>
</dbReference>
<sequence length="550" mass="62471">MNIIRRRNSLSFLISTGFIIIIIITAFSSILGYERLNNFNNILKEITGNSLPQAAKVGELNSALKEILYLAERLTITTNLASRRITVEKLQNQEEKLLNLMDNFVGTTHLNNQLKTVKKELADLDKLVSQRLQNQQRIQDLNEEVYNLNDKIVTHLNQQRTSKIIEQSLMLLFKASSLKHKAESSDRLQTVRQIEKELGNNLHNILANSRILEPKIGKAALEQISQLKSILLDKPGWFSLKIEQLQIAGRVRGRGNFLHNLIVDTNTLSEAKFDNINKKIIHNAQHAANQISQQVIWVIGLSITLLILMSATIYLIKVKIVARILNLNNSVIKRIKSQEAPINTSGKDEISHLAQSFVYFSEKVEEQKQQLQTLSLTDVLTNLPNRRALDERLEHDVHTAKRSQTSLSVIILDIDYFKLYNDFYGHIAGDECLQNVADALKNIQQRDSDFIARYGGEEFVMLLPQTDKDGAIKVAKRVKELLDILNIPHQKSLVADHVTVSLGIATFSNKNISTVYKILNRADEALYKAKDSGRNTYFHTDDIMNIDVNI</sequence>
<evidence type="ECO:0000313" key="6">
    <source>
        <dbReference type="EMBL" id="MDU0111864.1"/>
    </source>
</evidence>
<comment type="caution">
    <text evidence="6">The sequence shown here is derived from an EMBL/GenBank/DDBJ whole genome shotgun (WGS) entry which is preliminary data.</text>
</comment>
<reference evidence="6 7" key="1">
    <citation type="submission" date="2023-10" db="EMBL/GenBank/DDBJ databases">
        <title>Psychrosphaera aquimaarina strain SW33 isolated from seawater.</title>
        <authorList>
            <person name="Bayburt H."/>
            <person name="Kim J.M."/>
            <person name="Choi B.J."/>
            <person name="Jeon C.O."/>
        </authorList>
    </citation>
    <scope>NUCLEOTIDE SEQUENCE [LARGE SCALE GENOMIC DNA]</scope>
    <source>
        <strain evidence="6 7">KCTC 52743</strain>
    </source>
</reference>
<dbReference type="InterPro" id="IPR050469">
    <property type="entry name" value="Diguanylate_Cyclase"/>
</dbReference>
<evidence type="ECO:0000256" key="4">
    <source>
        <dbReference type="SAM" id="Phobius"/>
    </source>
</evidence>
<feature type="coiled-coil region" evidence="3">
    <location>
        <begin position="124"/>
        <end position="158"/>
    </location>
</feature>
<dbReference type="NCBIfam" id="TIGR00254">
    <property type="entry name" value="GGDEF"/>
    <property type="match status" value="1"/>
</dbReference>
<dbReference type="RefSeq" id="WP_315945744.1">
    <property type="nucleotide sequence ID" value="NZ_JAWCUA010000001.1"/>
</dbReference>
<dbReference type="InterPro" id="IPR029787">
    <property type="entry name" value="Nucleotide_cyclase"/>
</dbReference>
<dbReference type="Gene3D" id="6.10.340.10">
    <property type="match status" value="1"/>
</dbReference>
<dbReference type="InterPro" id="IPR043128">
    <property type="entry name" value="Rev_trsase/Diguanyl_cyclase"/>
</dbReference>
<keyword evidence="6" id="KW-0548">Nucleotidyltransferase</keyword>
<protein>
    <recommendedName>
        <fullName evidence="1">diguanylate cyclase</fullName>
        <ecNumber evidence="1">2.7.7.65</ecNumber>
    </recommendedName>
</protein>
<dbReference type="Pfam" id="PF00990">
    <property type="entry name" value="GGDEF"/>
    <property type="match status" value="1"/>
</dbReference>
<feature type="transmembrane region" description="Helical" evidence="4">
    <location>
        <begin position="12"/>
        <end position="33"/>
    </location>
</feature>
<keyword evidence="4" id="KW-0472">Membrane</keyword>